<evidence type="ECO:0000313" key="2">
    <source>
        <dbReference type="WBParaSite" id="nRc.2.0.1.t25157-RA"/>
    </source>
</evidence>
<proteinExistence type="predicted"/>
<accession>A0A915JGJ7</accession>
<protein>
    <submittedName>
        <fullName evidence="2">Uncharacterized protein</fullName>
    </submittedName>
</protein>
<organism evidence="1 2">
    <name type="scientific">Romanomermis culicivorax</name>
    <name type="common">Nematode worm</name>
    <dbReference type="NCBI Taxonomy" id="13658"/>
    <lineage>
        <taxon>Eukaryota</taxon>
        <taxon>Metazoa</taxon>
        <taxon>Ecdysozoa</taxon>
        <taxon>Nematoda</taxon>
        <taxon>Enoplea</taxon>
        <taxon>Dorylaimia</taxon>
        <taxon>Mermithida</taxon>
        <taxon>Mermithoidea</taxon>
        <taxon>Mermithidae</taxon>
        <taxon>Romanomermis</taxon>
    </lineage>
</organism>
<dbReference type="WBParaSite" id="nRc.2.0.1.t25157-RA">
    <property type="protein sequence ID" value="nRc.2.0.1.t25157-RA"/>
    <property type="gene ID" value="nRc.2.0.1.g25157"/>
</dbReference>
<dbReference type="Proteomes" id="UP000887565">
    <property type="component" value="Unplaced"/>
</dbReference>
<name>A0A915JGJ7_ROMCU</name>
<keyword evidence="1" id="KW-1185">Reference proteome</keyword>
<reference evidence="2" key="1">
    <citation type="submission" date="2022-11" db="UniProtKB">
        <authorList>
            <consortium name="WormBaseParasite"/>
        </authorList>
    </citation>
    <scope>IDENTIFICATION</scope>
</reference>
<dbReference type="AlphaFoldDB" id="A0A915JGJ7"/>
<evidence type="ECO:0000313" key="1">
    <source>
        <dbReference type="Proteomes" id="UP000887565"/>
    </source>
</evidence>
<sequence>MTQYPRLQTTTEWIILKIIMTDILEKQDDSSQKSLDYRRNELRRSWKTYYLIKTNRASHTIQYNDEWETERAKHSNAYQRTGTDAIVSATGRCKNSAPPRLFLRPNWALGAGRHELTNQRAGACAEAAIFTLRTTKDSSMQNCTRIMKKTTENDNL</sequence>